<protein>
    <recommendedName>
        <fullName evidence="3">Superoxide dismutase [Cu-Zn]</fullName>
        <ecNumber evidence="3">1.15.1.1</ecNumber>
    </recommendedName>
</protein>
<dbReference type="EC" id="1.15.1.1" evidence="3"/>
<keyword evidence="3" id="KW-0862">Zinc</keyword>
<evidence type="ECO:0000259" key="5">
    <source>
        <dbReference type="Pfam" id="PF00080"/>
    </source>
</evidence>
<dbReference type="OrthoDB" id="5431326at2"/>
<dbReference type="AlphaFoldDB" id="A0A420XH12"/>
<dbReference type="InterPro" id="IPR036423">
    <property type="entry name" value="SOD-like_Cu/Zn_dom_sf"/>
</dbReference>
<evidence type="ECO:0000313" key="6">
    <source>
        <dbReference type="EMBL" id="RKR72764.1"/>
    </source>
</evidence>
<comment type="cofactor">
    <cofactor evidence="3">
        <name>Cu cation</name>
        <dbReference type="ChEBI" id="CHEBI:23378"/>
    </cofactor>
    <text evidence="3">Binds 1 copper ion per subunit.</text>
</comment>
<dbReference type="GO" id="GO:0004784">
    <property type="term" value="F:superoxide dismutase activity"/>
    <property type="evidence" value="ECO:0007669"/>
    <property type="project" value="UniProtKB-EC"/>
</dbReference>
<comment type="subcellular location">
    <subcellularLocation>
        <location evidence="1">Periplasm</location>
    </subcellularLocation>
</comment>
<comment type="cofactor">
    <cofactor evidence="3">
        <name>Zn(2+)</name>
        <dbReference type="ChEBI" id="CHEBI:29105"/>
    </cofactor>
    <text evidence="3">Binds 1 zinc ion per subunit.</text>
</comment>
<keyword evidence="3" id="KW-0479">Metal-binding</keyword>
<dbReference type="InterPro" id="IPR001424">
    <property type="entry name" value="SOD_Cu_Zn_dom"/>
</dbReference>
<accession>A0A420XH12</accession>
<comment type="caution">
    <text evidence="6">The sequence shown here is derived from an EMBL/GenBank/DDBJ whole genome shotgun (WGS) entry which is preliminary data.</text>
</comment>
<feature type="signal peptide" evidence="4">
    <location>
        <begin position="1"/>
        <end position="24"/>
    </location>
</feature>
<dbReference type="InterPro" id="IPR024134">
    <property type="entry name" value="SOD_Cu/Zn_/chaperone"/>
</dbReference>
<keyword evidence="3" id="KW-0560">Oxidoreductase</keyword>
<dbReference type="EMBL" id="RBJC01000005">
    <property type="protein sequence ID" value="RKR72764.1"/>
    <property type="molecule type" value="Genomic_DNA"/>
</dbReference>
<evidence type="ECO:0000256" key="1">
    <source>
        <dbReference type="ARBA" id="ARBA00004418"/>
    </source>
</evidence>
<dbReference type="RefSeq" id="WP_121122519.1">
    <property type="nucleotide sequence ID" value="NZ_CP016604.1"/>
</dbReference>
<evidence type="ECO:0000313" key="7">
    <source>
        <dbReference type="Proteomes" id="UP000280099"/>
    </source>
</evidence>
<keyword evidence="3" id="KW-0186">Copper</keyword>
<keyword evidence="7" id="KW-1185">Reference proteome</keyword>
<dbReference type="GO" id="GO:0005507">
    <property type="term" value="F:copper ion binding"/>
    <property type="evidence" value="ECO:0007669"/>
    <property type="project" value="InterPro"/>
</dbReference>
<dbReference type="GO" id="GO:0042597">
    <property type="term" value="C:periplasmic space"/>
    <property type="evidence" value="ECO:0007669"/>
    <property type="project" value="UniProtKB-SubCell"/>
</dbReference>
<keyword evidence="4" id="KW-0732">Signal</keyword>
<feature type="domain" description="Superoxide dismutase copper/zinc binding" evidence="5">
    <location>
        <begin position="44"/>
        <end position="178"/>
    </location>
</feature>
<proteinExistence type="inferred from homology"/>
<organism evidence="6 7">
    <name type="scientific">Otariodibacter oris</name>
    <dbReference type="NCBI Taxonomy" id="1032623"/>
    <lineage>
        <taxon>Bacteria</taxon>
        <taxon>Pseudomonadati</taxon>
        <taxon>Pseudomonadota</taxon>
        <taxon>Gammaproteobacteria</taxon>
        <taxon>Pasteurellales</taxon>
        <taxon>Pasteurellaceae</taxon>
        <taxon>Otariodibacter</taxon>
    </lineage>
</organism>
<reference evidence="6 7" key="1">
    <citation type="submission" date="2018-10" db="EMBL/GenBank/DDBJ databases">
        <title>Genomic Encyclopedia of Type Strains, Phase IV (KMG-IV): sequencing the most valuable type-strain genomes for metagenomic binning, comparative biology and taxonomic classification.</title>
        <authorList>
            <person name="Goeker M."/>
        </authorList>
    </citation>
    <scope>NUCLEOTIDE SEQUENCE [LARGE SCALE GENOMIC DNA]</scope>
    <source>
        <strain evidence="6 7">DSM 23800</strain>
    </source>
</reference>
<feature type="chain" id="PRO_5019274803" description="Superoxide dismutase [Cu-Zn]" evidence="4">
    <location>
        <begin position="25"/>
        <end position="179"/>
    </location>
</feature>
<sequence length="179" mass="18806">MKTKSALVLALAALFGASVSMANAADKLEVKVQKLDLKGNTDIGMVTVTESPYGLVFTPNLTGLTEGVHGFHIHQNASCEPKEQDGKMVLGLGAGGHWDPNGTNKHGFPWQDDSHLGELPVLIVDHDGNANYPVLAPRLKKLDDIKGHALMIHAGGDNHSDHPAPLGGGGPRMACGVIN</sequence>
<comment type="catalytic activity">
    <reaction evidence="3">
        <text>2 superoxide + 2 H(+) = H2O2 + O2</text>
        <dbReference type="Rhea" id="RHEA:20696"/>
        <dbReference type="ChEBI" id="CHEBI:15378"/>
        <dbReference type="ChEBI" id="CHEBI:15379"/>
        <dbReference type="ChEBI" id="CHEBI:16240"/>
        <dbReference type="ChEBI" id="CHEBI:18421"/>
        <dbReference type="EC" id="1.15.1.1"/>
    </reaction>
</comment>
<dbReference type="Pfam" id="PF00080">
    <property type="entry name" value="Sod_Cu"/>
    <property type="match status" value="1"/>
</dbReference>
<gene>
    <name evidence="6" type="ORF">DES31_0929</name>
</gene>
<dbReference type="PANTHER" id="PTHR10003">
    <property type="entry name" value="SUPEROXIDE DISMUTASE CU-ZN -RELATED"/>
    <property type="match status" value="1"/>
</dbReference>
<dbReference type="SUPFAM" id="SSF49329">
    <property type="entry name" value="Cu,Zn superoxide dismutase-like"/>
    <property type="match status" value="1"/>
</dbReference>
<evidence type="ECO:0000256" key="4">
    <source>
        <dbReference type="SAM" id="SignalP"/>
    </source>
</evidence>
<name>A0A420XH12_9PAST</name>
<dbReference type="Proteomes" id="UP000280099">
    <property type="component" value="Unassembled WGS sequence"/>
</dbReference>
<comment type="function">
    <text evidence="3">Destroys radicals which are normally produced within the cells and which are toxic to biological systems.</text>
</comment>
<evidence type="ECO:0000256" key="2">
    <source>
        <dbReference type="ARBA" id="ARBA00010457"/>
    </source>
</evidence>
<dbReference type="NCBIfam" id="NF007628">
    <property type="entry name" value="PRK10290.1"/>
    <property type="match status" value="1"/>
</dbReference>
<dbReference type="PROSITE" id="PS00332">
    <property type="entry name" value="SOD_CU_ZN_2"/>
    <property type="match status" value="1"/>
</dbReference>
<evidence type="ECO:0000256" key="3">
    <source>
        <dbReference type="RuleBase" id="RU000393"/>
    </source>
</evidence>
<dbReference type="CDD" id="cd00305">
    <property type="entry name" value="Cu-Zn_Superoxide_Dismutase"/>
    <property type="match status" value="1"/>
</dbReference>
<dbReference type="Gene3D" id="2.60.40.200">
    <property type="entry name" value="Superoxide dismutase, copper/zinc binding domain"/>
    <property type="match status" value="1"/>
</dbReference>
<comment type="similarity">
    <text evidence="2 3">Belongs to the Cu-Zn superoxide dismutase family.</text>
</comment>
<dbReference type="InterPro" id="IPR018152">
    <property type="entry name" value="SOD_Cu/Zn_BS"/>
</dbReference>